<name>A0A1L3LIJ6_9HYPH</name>
<protein>
    <submittedName>
        <fullName evidence="1">Transmembrane anti-sigma factor</fullName>
    </submittedName>
</protein>
<dbReference type="Proteomes" id="UP000182306">
    <property type="component" value="Chromosome"/>
</dbReference>
<sequence>MTRTDFSDEILMRFADGELDVETSAEVERAMETDDELVARVGLFIETRQAAKTAMKPLLEEPLPAELKSAVERTVAEKASAQSGSAPRVVSFPHRAANDRRISRWAAPIAASVVAVIAGFGGYWLGRGGEATPSHVLPLAALSKPALDEALVTVASGAERQLPGSDQRFRAIATFRDNAQALCREFEVDSADRSTVVSVACLAGAEWRVTFAVAAPGGSDGYAPASSLETLDSYLTAIGAGQPLETAEEAKILGDLRQKREAN</sequence>
<keyword evidence="1" id="KW-0812">Transmembrane</keyword>
<dbReference type="AlphaFoldDB" id="A0A1L3LIJ6"/>
<accession>A0A1L3LIJ6</accession>
<keyword evidence="2" id="KW-1185">Reference proteome</keyword>
<dbReference type="EMBL" id="CP013107">
    <property type="protein sequence ID" value="APG89921.1"/>
    <property type="molecule type" value="Genomic_DNA"/>
</dbReference>
<dbReference type="STRING" id="194963.SAMCFNEI73_Ch0595"/>
<dbReference type="OrthoDB" id="7743910at2"/>
<organism evidence="1 2">
    <name type="scientific">Sinorhizobium americanum</name>
    <dbReference type="NCBI Taxonomy" id="194963"/>
    <lineage>
        <taxon>Bacteria</taxon>
        <taxon>Pseudomonadati</taxon>
        <taxon>Pseudomonadota</taxon>
        <taxon>Alphaproteobacteria</taxon>
        <taxon>Hyphomicrobiales</taxon>
        <taxon>Rhizobiaceae</taxon>
        <taxon>Sinorhizobium/Ensifer group</taxon>
        <taxon>Sinorhizobium</taxon>
    </lineage>
</organism>
<dbReference type="RefSeq" id="WP_064252617.1">
    <property type="nucleotide sequence ID" value="NZ_CP013107.1"/>
</dbReference>
<evidence type="ECO:0000313" key="1">
    <source>
        <dbReference type="EMBL" id="APG89921.1"/>
    </source>
</evidence>
<reference evidence="1 2" key="1">
    <citation type="submission" date="2015-10" db="EMBL/GenBank/DDBJ databases">
        <title>Genomic differences between typical nodule nitrogen-fixing rhizobial strains and those coming from bean seeds.</title>
        <authorList>
            <person name="Peralta H."/>
            <person name="Aguilar-Vera A."/>
            <person name="Diaz R."/>
            <person name="Mora Y."/>
            <person name="Martinez-Batallar G."/>
            <person name="Salazar E."/>
            <person name="Vargas-Lagunas C."/>
            <person name="Encarnacion S."/>
            <person name="Girard L."/>
            <person name="Mora J."/>
        </authorList>
    </citation>
    <scope>NUCLEOTIDE SEQUENCE [LARGE SCALE GENOMIC DNA]</scope>
    <source>
        <strain evidence="1 2">CFNEI 73</strain>
    </source>
</reference>
<evidence type="ECO:0000313" key="2">
    <source>
        <dbReference type="Proteomes" id="UP000182306"/>
    </source>
</evidence>
<proteinExistence type="predicted"/>
<gene>
    <name evidence="1" type="ORF">SAMCFNEI73_Ch0595</name>
</gene>
<keyword evidence="1" id="KW-0472">Membrane</keyword>
<dbReference type="KEGG" id="same:SAMCFNEI73_Ch0595"/>